<dbReference type="EMBL" id="MN813693">
    <property type="protein sequence ID" value="QHB37794.1"/>
    <property type="molecule type" value="Genomic_DNA"/>
</dbReference>
<evidence type="ECO:0000313" key="2">
    <source>
        <dbReference type="Proteomes" id="UP000464404"/>
    </source>
</evidence>
<reference evidence="1 2" key="1">
    <citation type="submission" date="2019-12" db="EMBL/GenBank/DDBJ databases">
        <authorList>
            <person name="Garlena R.A."/>
            <person name="Russell D.A."/>
            <person name="Pope W.H."/>
            <person name="Jacobs-Sera D."/>
            <person name="Hatfull G.F."/>
        </authorList>
    </citation>
    <scope>NUCLEOTIDE SEQUENCE [LARGE SCALE GENOMIC DNA]</scope>
</reference>
<dbReference type="RefSeq" id="YP_009950003.1">
    <property type="nucleotide sequence ID" value="NC_051586.1"/>
</dbReference>
<dbReference type="KEGG" id="vg:60321413"/>
<evidence type="ECO:0000313" key="1">
    <source>
        <dbReference type="EMBL" id="QHB37794.1"/>
    </source>
</evidence>
<gene>
    <name evidence="1" type="primary">53</name>
    <name evidence="1" type="ORF">PBI_IMVUBU_53</name>
</gene>
<dbReference type="Proteomes" id="UP000464404">
    <property type="component" value="Segment"/>
</dbReference>
<protein>
    <submittedName>
        <fullName evidence="1">Uncharacterized protein</fullName>
    </submittedName>
</protein>
<keyword evidence="2" id="KW-1185">Reference proteome</keyword>
<organism evidence="1 2">
    <name type="scientific">Mycobacterium phage Imvubu</name>
    <dbReference type="NCBI Taxonomy" id="2686233"/>
    <lineage>
        <taxon>Viruses</taxon>
        <taxon>Duplodnaviria</taxon>
        <taxon>Heunggongvirae</taxon>
        <taxon>Uroviricota</taxon>
        <taxon>Caudoviricetes</taxon>
        <taxon>Bclasvirinae</taxon>
        <taxon>Imvubuvirus</taxon>
        <taxon>Imvubuvirus imvubu</taxon>
    </lineage>
</organism>
<sequence length="247" mass="27068">MNHDRVLVDEHHLAVVPDGTIITWRRIVGDPTSEAVAFVRREVDRYDDGSPRVDVWISPGGWDPMTIEQAGVTYPAHVIRWGDVSTELLVGDEVPALVETLDRGGAYNRASALDAAARVAAGNAVNSRDWVDAEAVLIDADRYLEWLNRDPLADALNDGIKTCIELPDPESPEYQAQADAAVAAYRAWEADREGNAEGVPTALLAQGEDQEPSLGDLAERLRALKSVGVSRAALMYAVDQVWWENEQ</sequence>
<dbReference type="GeneID" id="60321413"/>
<name>A0A6B9LIW4_9CAUD</name>
<accession>A0A6B9LIW4</accession>
<proteinExistence type="predicted"/>